<dbReference type="Gene3D" id="2.170.16.10">
    <property type="entry name" value="Hedgehog/Intein (Hint) domain"/>
    <property type="match status" value="1"/>
</dbReference>
<dbReference type="SUPFAM" id="SSF51294">
    <property type="entry name" value="Hedgehog/intein (Hint) domain"/>
    <property type="match status" value="1"/>
</dbReference>
<feature type="region of interest" description="Disordered" evidence="1">
    <location>
        <begin position="217"/>
        <end position="238"/>
    </location>
</feature>
<gene>
    <name evidence="4" type="ORF">ASEP1449_LOCUS17567</name>
</gene>
<feature type="transmembrane region" description="Helical" evidence="2">
    <location>
        <begin position="522"/>
        <end position="538"/>
    </location>
</feature>
<feature type="domain" description="Hint" evidence="3">
    <location>
        <begin position="261"/>
        <end position="383"/>
    </location>
</feature>
<keyword evidence="2" id="KW-1133">Transmembrane helix</keyword>
<evidence type="ECO:0000256" key="2">
    <source>
        <dbReference type="SAM" id="Phobius"/>
    </source>
</evidence>
<dbReference type="AlphaFoldDB" id="A0A7S2XSW2"/>
<dbReference type="InterPro" id="IPR036844">
    <property type="entry name" value="Hint_dom_sf"/>
</dbReference>
<proteinExistence type="predicted"/>
<dbReference type="Pfam" id="PF01079">
    <property type="entry name" value="Hint"/>
    <property type="match status" value="1"/>
</dbReference>
<sequence length="557" mass="61565">MLDFDCVPAVGGPTEEGRHCNEFNGNGTNSSVIRTANNTLAKGRKFMMERTLLLIVPVLVTVLVIGRTMMPGPYTGGDKATDGTLYNVNMPSTQYDERDLRRQTCISVAQEIEFVNKAGDFEFGTVVGSVPKIDVEQAWKSVKTESTPIRVTTVSNSDSSVSTALIDTSLARRFEKKGDIGYDNLHINGLPNEKYSLTCRKSSDECKVILEGDPGDDVDTKGNADSDDRGGNRRRLKSCTSNNECPCTCLKFKRRNLCGGCGCFSPLSTITVDGRGIIPMKDLKVNDKVLTSKSAMFIKDNSSSVLGERGTAEHRSSELSFQRVYAFSHWSHTAPTRFLQIYTTAQKDPLEITPDHLLYVQEDSSYPVPAGSLKVGDLLVGTSFPPPRVIKIESVIREGLFLPFTYDGTIVVDKVLASNYVSLAHPPEDHYHSFFQVDEVPIISYHLLSHVWQTPHRLVCMWFSNTICKASASSEYESFWARTGRFIAEFVFKKPAIIKGPILASVVGFLLPLYFMEQIGGLALKLAVLAIALAIVLRKKPEGDCGEQPLKKEKNFI</sequence>
<protein>
    <recommendedName>
        <fullName evidence="3">Hint domain-containing protein</fullName>
    </recommendedName>
</protein>
<keyword evidence="2" id="KW-0812">Transmembrane</keyword>
<dbReference type="GO" id="GO:0016540">
    <property type="term" value="P:protein autoprocessing"/>
    <property type="evidence" value="ECO:0007669"/>
    <property type="project" value="InterPro"/>
</dbReference>
<reference evidence="4" key="1">
    <citation type="submission" date="2021-01" db="EMBL/GenBank/DDBJ databases">
        <authorList>
            <person name="Corre E."/>
            <person name="Pelletier E."/>
            <person name="Niang G."/>
            <person name="Scheremetjew M."/>
            <person name="Finn R."/>
            <person name="Kale V."/>
            <person name="Holt S."/>
            <person name="Cochrane G."/>
            <person name="Meng A."/>
            <person name="Brown T."/>
            <person name="Cohen L."/>
        </authorList>
    </citation>
    <scope>NUCLEOTIDE SEQUENCE</scope>
    <source>
        <strain evidence="4">CCMP2084</strain>
    </source>
</reference>
<organism evidence="4">
    <name type="scientific">Attheya septentrionalis</name>
    <dbReference type="NCBI Taxonomy" id="420275"/>
    <lineage>
        <taxon>Eukaryota</taxon>
        <taxon>Sar</taxon>
        <taxon>Stramenopiles</taxon>
        <taxon>Ochrophyta</taxon>
        <taxon>Bacillariophyta</taxon>
        <taxon>Coscinodiscophyceae</taxon>
        <taxon>Chaetocerotophycidae</taxon>
        <taxon>Chaetocerotales</taxon>
        <taxon>Attheyaceae</taxon>
        <taxon>Attheya</taxon>
    </lineage>
</organism>
<feature type="compositionally biased region" description="Basic and acidic residues" evidence="1">
    <location>
        <begin position="218"/>
        <end position="231"/>
    </location>
</feature>
<dbReference type="InterPro" id="IPR001767">
    <property type="entry name" value="Hedgehog_Hint"/>
</dbReference>
<evidence type="ECO:0000259" key="3">
    <source>
        <dbReference type="SMART" id="SM00306"/>
    </source>
</evidence>
<dbReference type="CDD" id="cd00081">
    <property type="entry name" value="Hint"/>
    <property type="match status" value="1"/>
</dbReference>
<dbReference type="SMART" id="SM00306">
    <property type="entry name" value="HintN"/>
    <property type="match status" value="1"/>
</dbReference>
<dbReference type="InterPro" id="IPR050387">
    <property type="entry name" value="Hedgehog_Signaling"/>
</dbReference>
<dbReference type="EMBL" id="HBHQ01025990">
    <property type="protein sequence ID" value="CAD9825733.1"/>
    <property type="molecule type" value="Transcribed_RNA"/>
</dbReference>
<dbReference type="PANTHER" id="PTHR11889">
    <property type="entry name" value="HEDGEHOG"/>
    <property type="match status" value="1"/>
</dbReference>
<accession>A0A7S2XSW2</accession>
<dbReference type="PANTHER" id="PTHR11889:SF31">
    <property type="entry name" value="PROTEIN HEDGEHOG"/>
    <property type="match status" value="1"/>
</dbReference>
<keyword evidence="2" id="KW-0472">Membrane</keyword>
<dbReference type="InterPro" id="IPR003587">
    <property type="entry name" value="Hint_dom_N"/>
</dbReference>
<evidence type="ECO:0000256" key="1">
    <source>
        <dbReference type="SAM" id="MobiDB-lite"/>
    </source>
</evidence>
<feature type="transmembrane region" description="Helical" evidence="2">
    <location>
        <begin position="52"/>
        <end position="70"/>
    </location>
</feature>
<evidence type="ECO:0000313" key="4">
    <source>
        <dbReference type="EMBL" id="CAD9825733.1"/>
    </source>
</evidence>
<name>A0A7S2XSW2_9STRA</name>